<sequence>MFKSIVYYSWLVWMLSSCINEIELPIRSESPRLVVEGMITNEKPPYIVRLFTTGDFLSSRYPPASLGVQSALVTITDNTGRSTTLKAVLEQPGVYQTVDSTFRGEIGRLYTLAVRMPDGKTFQSQPEQLLPVPVLDELKAKFVDVPDRSQPSGYQVLVDTQDPVETANYYRWSAYGYVRRESEGLPMIGGGICCKSCWLLIANNEVNIFSDANINGNRIQERFALFSPFYVRGKQYVEVSQYSLTREAYQFWKLLDEQQTRTGSLFDPQPAPIEGNIYNVENTNELALGYFGASAVSRRRLIIAGDTVTMFPDYQKAFVPLGPKDCRFAFPNASFFPPENWLR</sequence>
<organism evidence="1 2">
    <name type="scientific">Rhodocytophaga aerolata</name>
    <dbReference type="NCBI Taxonomy" id="455078"/>
    <lineage>
        <taxon>Bacteria</taxon>
        <taxon>Pseudomonadati</taxon>
        <taxon>Bacteroidota</taxon>
        <taxon>Cytophagia</taxon>
        <taxon>Cytophagales</taxon>
        <taxon>Rhodocytophagaceae</taxon>
        <taxon>Rhodocytophaga</taxon>
    </lineage>
</organism>
<name>A0ABT8R594_9BACT</name>
<gene>
    <name evidence="1" type="ORF">Q0590_13375</name>
</gene>
<proteinExistence type="predicted"/>
<dbReference type="PROSITE" id="PS51257">
    <property type="entry name" value="PROKAR_LIPOPROTEIN"/>
    <property type="match status" value="1"/>
</dbReference>
<keyword evidence="2" id="KW-1185">Reference proteome</keyword>
<accession>A0ABT8R594</accession>
<protein>
    <submittedName>
        <fullName evidence="1">DUF4249 domain-containing protein</fullName>
    </submittedName>
</protein>
<dbReference type="EMBL" id="JAUKPO010000006">
    <property type="protein sequence ID" value="MDO1447255.1"/>
    <property type="molecule type" value="Genomic_DNA"/>
</dbReference>
<dbReference type="Proteomes" id="UP001168528">
    <property type="component" value="Unassembled WGS sequence"/>
</dbReference>
<evidence type="ECO:0000313" key="2">
    <source>
        <dbReference type="Proteomes" id="UP001168528"/>
    </source>
</evidence>
<dbReference type="InterPro" id="IPR025345">
    <property type="entry name" value="DUF4249"/>
</dbReference>
<dbReference type="Pfam" id="PF14054">
    <property type="entry name" value="DUF4249"/>
    <property type="match status" value="1"/>
</dbReference>
<comment type="caution">
    <text evidence="1">The sequence shown here is derived from an EMBL/GenBank/DDBJ whole genome shotgun (WGS) entry which is preliminary data.</text>
</comment>
<evidence type="ECO:0000313" key="1">
    <source>
        <dbReference type="EMBL" id="MDO1447255.1"/>
    </source>
</evidence>
<dbReference type="RefSeq" id="WP_302038055.1">
    <property type="nucleotide sequence ID" value="NZ_JAUKPO010000006.1"/>
</dbReference>
<reference evidence="1" key="1">
    <citation type="submission" date="2023-07" db="EMBL/GenBank/DDBJ databases">
        <title>The genome sequence of Rhodocytophaga aerolata KACC 12507.</title>
        <authorList>
            <person name="Zhang X."/>
        </authorList>
    </citation>
    <scope>NUCLEOTIDE SEQUENCE</scope>
    <source>
        <strain evidence="1">KACC 12507</strain>
    </source>
</reference>